<keyword evidence="2" id="KW-1185">Reference proteome</keyword>
<dbReference type="CDD" id="cd06561">
    <property type="entry name" value="AlkD_like"/>
    <property type="match status" value="1"/>
</dbReference>
<dbReference type="InterPro" id="IPR014825">
    <property type="entry name" value="DNA_alkylation"/>
</dbReference>
<dbReference type="RefSeq" id="WP_218325849.1">
    <property type="nucleotide sequence ID" value="NZ_JAHUZB010000003.1"/>
</dbReference>
<dbReference type="Pfam" id="PF08713">
    <property type="entry name" value="DNA_alkylation"/>
    <property type="match status" value="1"/>
</dbReference>
<name>A0ABS6TCX6_9ENTE</name>
<sequence length="236" mass="27123">MKIDEIVIHLQEQASEKYKNNVIKLGIPAENTIGVATTDLRKIARKLPKEPEFLLELWDTGYHECKILSVLALRPKDVTEEMVEKLMTEIVSWDLCDLFCKNILIKKDFDQYIQRWVSEESLYYKRAAFTLIASTSVHATISEEEIQKYLQLIQVQSNDERILVKKSVSWALRELGKTNETAKELSILTAEELLASENKAQKWIGKDALKELVTLVKVSGRQRLISDKSKMGRVAK</sequence>
<evidence type="ECO:0000313" key="2">
    <source>
        <dbReference type="Proteomes" id="UP000774130"/>
    </source>
</evidence>
<comment type="caution">
    <text evidence="1">The sequence shown here is derived from an EMBL/GenBank/DDBJ whole genome shotgun (WGS) entry which is preliminary data.</text>
</comment>
<organism evidence="1 2">
    <name type="scientific">Enterococcus alishanensis</name>
    <dbReference type="NCBI Taxonomy" id="1303817"/>
    <lineage>
        <taxon>Bacteria</taxon>
        <taxon>Bacillati</taxon>
        <taxon>Bacillota</taxon>
        <taxon>Bacilli</taxon>
        <taxon>Lactobacillales</taxon>
        <taxon>Enterococcaceae</taxon>
        <taxon>Enterococcus</taxon>
    </lineage>
</organism>
<accession>A0ABS6TCX6</accession>
<dbReference type="Proteomes" id="UP000774130">
    <property type="component" value="Unassembled WGS sequence"/>
</dbReference>
<dbReference type="EMBL" id="JAHUZB010000003">
    <property type="protein sequence ID" value="MBV7390796.1"/>
    <property type="molecule type" value="Genomic_DNA"/>
</dbReference>
<dbReference type="PANTHER" id="PTHR41291">
    <property type="entry name" value="DNA ALKYLATION REPAIR PROTEIN"/>
    <property type="match status" value="1"/>
</dbReference>
<dbReference type="PANTHER" id="PTHR41291:SF1">
    <property type="entry name" value="DNA ALKYLATION REPAIR PROTEIN"/>
    <property type="match status" value="1"/>
</dbReference>
<proteinExistence type="predicted"/>
<evidence type="ECO:0000313" key="1">
    <source>
        <dbReference type="EMBL" id="MBV7390796.1"/>
    </source>
</evidence>
<protein>
    <submittedName>
        <fullName evidence="1">DNA alkylation repair protein</fullName>
    </submittedName>
</protein>
<gene>
    <name evidence="1" type="ORF">KUA55_08900</name>
</gene>
<reference evidence="1 2" key="1">
    <citation type="submission" date="2021-06" db="EMBL/GenBank/DDBJ databases">
        <title>Enterococcus alishanensis sp. nov., a novel lactic acid bacterium isolated from fresh coffee beans.</title>
        <authorList>
            <person name="Chen Y.-S."/>
        </authorList>
    </citation>
    <scope>NUCLEOTIDE SEQUENCE [LARGE SCALE GENOMIC DNA]</scope>
    <source>
        <strain evidence="1 2">ALS3</strain>
    </source>
</reference>